<dbReference type="Gene3D" id="3.40.50.300">
    <property type="entry name" value="P-loop containing nucleotide triphosphate hydrolases"/>
    <property type="match status" value="1"/>
</dbReference>
<dbReference type="SMART" id="SM00028">
    <property type="entry name" value="TPR"/>
    <property type="match status" value="4"/>
</dbReference>
<name>A0A8J3WAY7_PLARO</name>
<feature type="region of interest" description="Disordered" evidence="1">
    <location>
        <begin position="116"/>
        <end position="163"/>
    </location>
</feature>
<protein>
    <recommendedName>
        <fullName evidence="2">AAA+ ATPase domain-containing protein</fullName>
    </recommendedName>
</protein>
<reference evidence="3" key="1">
    <citation type="submission" date="2021-01" db="EMBL/GenBank/DDBJ databases">
        <title>Whole genome shotgun sequence of Planobispora rosea NBRC 15558.</title>
        <authorList>
            <person name="Komaki H."/>
            <person name="Tamura T."/>
        </authorList>
    </citation>
    <scope>NUCLEOTIDE SEQUENCE</scope>
    <source>
        <strain evidence="3">NBRC 15558</strain>
    </source>
</reference>
<dbReference type="EMBL" id="BOOI01000009">
    <property type="protein sequence ID" value="GIH82595.1"/>
    <property type="molecule type" value="Genomic_DNA"/>
</dbReference>
<evidence type="ECO:0000256" key="1">
    <source>
        <dbReference type="SAM" id="MobiDB-lite"/>
    </source>
</evidence>
<dbReference type="RefSeq" id="WP_189241752.1">
    <property type="nucleotide sequence ID" value="NZ_BMQP01000004.1"/>
</dbReference>
<dbReference type="InterPro" id="IPR011990">
    <property type="entry name" value="TPR-like_helical_dom_sf"/>
</dbReference>
<accession>A0A8J3WAY7</accession>
<dbReference type="PRINTS" id="PR00364">
    <property type="entry name" value="DISEASERSIST"/>
</dbReference>
<dbReference type="PANTHER" id="PTHR47691">
    <property type="entry name" value="REGULATOR-RELATED"/>
    <property type="match status" value="1"/>
</dbReference>
<evidence type="ECO:0000259" key="2">
    <source>
        <dbReference type="SMART" id="SM00382"/>
    </source>
</evidence>
<dbReference type="Gene3D" id="1.25.40.10">
    <property type="entry name" value="Tetratricopeptide repeat domain"/>
    <property type="match status" value="1"/>
</dbReference>
<feature type="domain" description="AAA+ ATPase" evidence="2">
    <location>
        <begin position="185"/>
        <end position="318"/>
    </location>
</feature>
<evidence type="ECO:0000313" key="4">
    <source>
        <dbReference type="Proteomes" id="UP000655044"/>
    </source>
</evidence>
<gene>
    <name evidence="3" type="ORF">Pro02_10030</name>
</gene>
<dbReference type="GO" id="GO:0043531">
    <property type="term" value="F:ADP binding"/>
    <property type="evidence" value="ECO:0007669"/>
    <property type="project" value="InterPro"/>
</dbReference>
<dbReference type="Proteomes" id="UP000655044">
    <property type="component" value="Unassembled WGS sequence"/>
</dbReference>
<dbReference type="SMART" id="SM00382">
    <property type="entry name" value="AAA"/>
    <property type="match status" value="1"/>
</dbReference>
<dbReference type="PANTHER" id="PTHR47691:SF3">
    <property type="entry name" value="HTH-TYPE TRANSCRIPTIONAL REGULATOR RV0890C-RELATED"/>
    <property type="match status" value="1"/>
</dbReference>
<comment type="caution">
    <text evidence="3">The sequence shown here is derived from an EMBL/GenBank/DDBJ whole genome shotgun (WGS) entry which is preliminary data.</text>
</comment>
<dbReference type="Pfam" id="PF13424">
    <property type="entry name" value="TPR_12"/>
    <property type="match status" value="1"/>
</dbReference>
<dbReference type="AlphaFoldDB" id="A0A8J3WAY7"/>
<sequence length="810" mass="86202">MRSGDHLPPGPEGCTDAETFVTRLVLLRRWAGQPSLRRLRAVAGKTTTAGGAVVDALPQATVSNVLNLRRNSALPRFAFVNSFVRACLTVAGMTAEEVEGEVRRWQRVWRCLGNGAAARPSSRAPGRGRPETPGGAADRSAAARGPSGISGADGPTPAQLPADTADFTGRARELADLVAAVDSAESPTLLIVGTGGVGKTTLAVHLGHRLRGRHPDGQFYVDLGGVQRTPERPGDVLAAFLRALGAGERIPASEAERSALFRSAVASRRILVILDNARDAVQVRPLLPAGAGCTTIITGRDPLATLPVTRRIRLGAFEEDEAIAFLGRIADGTDTTATAEVARLCGRLPLALRIAGARAESLMGGSLSALAGRLADHRRRLEELELDDLSVGSSFELSYRLLAGKGGAARAFRLLGLLEGPDTTLPGVVALLGEPVASAEAAVAELVRAQLLEPYRPHRYRMHDLVRQYAARRAAATDSAGDLDRARLRLLDWLLDAAAEAVAVTTKEAVMPRFDGPAAVHRWFHEERANLLGAARAGLRSPACERRAVELIQAMTFLFRCHGYDEEWERLNETALAAARRSRLMSAAGSISDELSKLREDDGDPEAARRYAEESLAFRRRTGDLAQEARGLINLGAGRHEDGRVEEARGHYGRALELAGLAGDRLAEGYALANLAAVSRDLGRPDDAITFGRRALGIVRELGDCPGQIDVLGDLAASYRAGGRTDDALRMHGEVLELARGMGDLPRVATALCDLGQTLLEAGDLPRAADAAAEALTMFRQVSHSRGRELASSLLERIRRATSPSAGVGS</sequence>
<dbReference type="SUPFAM" id="SSF52540">
    <property type="entry name" value="P-loop containing nucleoside triphosphate hydrolases"/>
    <property type="match status" value="1"/>
</dbReference>
<dbReference type="SUPFAM" id="SSF48452">
    <property type="entry name" value="TPR-like"/>
    <property type="match status" value="1"/>
</dbReference>
<organism evidence="3 4">
    <name type="scientific">Planobispora rosea</name>
    <dbReference type="NCBI Taxonomy" id="35762"/>
    <lineage>
        <taxon>Bacteria</taxon>
        <taxon>Bacillati</taxon>
        <taxon>Actinomycetota</taxon>
        <taxon>Actinomycetes</taxon>
        <taxon>Streptosporangiales</taxon>
        <taxon>Streptosporangiaceae</taxon>
        <taxon>Planobispora</taxon>
    </lineage>
</organism>
<evidence type="ECO:0000313" key="3">
    <source>
        <dbReference type="EMBL" id="GIH82595.1"/>
    </source>
</evidence>
<dbReference type="InterPro" id="IPR019734">
    <property type="entry name" value="TPR_rpt"/>
</dbReference>
<dbReference type="InterPro" id="IPR027417">
    <property type="entry name" value="P-loop_NTPase"/>
</dbReference>
<dbReference type="InterPro" id="IPR003593">
    <property type="entry name" value="AAA+_ATPase"/>
</dbReference>
<proteinExistence type="predicted"/>
<keyword evidence="4" id="KW-1185">Reference proteome</keyword>
<feature type="compositionally biased region" description="Low complexity" evidence="1">
    <location>
        <begin position="116"/>
        <end position="147"/>
    </location>
</feature>